<organism evidence="1 2">
    <name type="scientific">Hymenolepis diminuta</name>
    <name type="common">Rat tapeworm</name>
    <dbReference type="NCBI Taxonomy" id="6216"/>
    <lineage>
        <taxon>Eukaryota</taxon>
        <taxon>Metazoa</taxon>
        <taxon>Spiralia</taxon>
        <taxon>Lophotrochozoa</taxon>
        <taxon>Platyhelminthes</taxon>
        <taxon>Cestoda</taxon>
        <taxon>Eucestoda</taxon>
        <taxon>Cyclophyllidea</taxon>
        <taxon>Hymenolepididae</taxon>
        <taxon>Hymenolepis</taxon>
    </lineage>
</organism>
<name>A0A564YZK0_HYMDI</name>
<dbReference type="EMBL" id="CABIJS010000521">
    <property type="protein sequence ID" value="VUZ52717.1"/>
    <property type="molecule type" value="Genomic_DNA"/>
</dbReference>
<dbReference type="Proteomes" id="UP000321570">
    <property type="component" value="Unassembled WGS sequence"/>
</dbReference>
<sequence>MVPRYRNIHEKKTVINLPYAIRITVPLGKFNRSNQDLYSSYLQLMDSTNLTYEKIISIVNQLCTSFRFGSLKRDKFRSLSFFLGPRTPFYAQIRLRLLSHLHTEINVKKSHRGLGSPAGS</sequence>
<reference evidence="1 2" key="1">
    <citation type="submission" date="2019-07" db="EMBL/GenBank/DDBJ databases">
        <authorList>
            <person name="Jastrzebski P J."/>
            <person name="Paukszto L."/>
            <person name="Jastrzebski P J."/>
        </authorList>
    </citation>
    <scope>NUCLEOTIDE SEQUENCE [LARGE SCALE GENOMIC DNA]</scope>
    <source>
        <strain evidence="1 2">WMS-il1</strain>
    </source>
</reference>
<proteinExistence type="predicted"/>
<evidence type="ECO:0000313" key="2">
    <source>
        <dbReference type="Proteomes" id="UP000321570"/>
    </source>
</evidence>
<gene>
    <name evidence="1" type="ORF">WMSIL1_LOCUS11190</name>
</gene>
<protein>
    <submittedName>
        <fullName evidence="1">Uncharacterized protein</fullName>
    </submittedName>
</protein>
<keyword evidence="2" id="KW-1185">Reference proteome</keyword>
<dbReference type="AlphaFoldDB" id="A0A564YZK0"/>
<accession>A0A564YZK0</accession>
<evidence type="ECO:0000313" key="1">
    <source>
        <dbReference type="EMBL" id="VUZ52717.1"/>
    </source>
</evidence>